<dbReference type="Proteomes" id="UP000297229">
    <property type="component" value="Unassembled WGS sequence"/>
</dbReference>
<name>A0A4Z1JTC0_9HELO</name>
<keyword evidence="2" id="KW-1185">Reference proteome</keyword>
<proteinExistence type="predicted"/>
<dbReference type="AlphaFoldDB" id="A0A4Z1JTC0"/>
<reference evidence="1 2" key="1">
    <citation type="submission" date="2017-12" db="EMBL/GenBank/DDBJ databases">
        <title>Comparative genomics of Botrytis spp.</title>
        <authorList>
            <person name="Valero-Jimenez C.A."/>
            <person name="Tapia P."/>
            <person name="Veloso J."/>
            <person name="Silva-Moreno E."/>
            <person name="Staats M."/>
            <person name="Valdes J.H."/>
            <person name="Van Kan J.A.L."/>
        </authorList>
    </citation>
    <scope>NUCLEOTIDE SEQUENCE [LARGE SCALE GENOMIC DNA]</scope>
    <source>
        <strain evidence="1 2">Be9601</strain>
    </source>
</reference>
<gene>
    <name evidence="1" type="ORF">BELL_0125g00080</name>
</gene>
<comment type="caution">
    <text evidence="1">The sequence shown here is derived from an EMBL/GenBank/DDBJ whole genome shotgun (WGS) entry which is preliminary data.</text>
</comment>
<evidence type="ECO:0000313" key="1">
    <source>
        <dbReference type="EMBL" id="TGO77051.1"/>
    </source>
</evidence>
<accession>A0A4Z1JTC0</accession>
<dbReference type="EMBL" id="PQXM01000124">
    <property type="protein sequence ID" value="TGO77051.1"/>
    <property type="molecule type" value="Genomic_DNA"/>
</dbReference>
<protein>
    <submittedName>
        <fullName evidence="1">Uncharacterized protein</fullName>
    </submittedName>
</protein>
<organism evidence="1 2">
    <name type="scientific">Botrytis elliptica</name>
    <dbReference type="NCBI Taxonomy" id="278938"/>
    <lineage>
        <taxon>Eukaryota</taxon>
        <taxon>Fungi</taxon>
        <taxon>Dikarya</taxon>
        <taxon>Ascomycota</taxon>
        <taxon>Pezizomycotina</taxon>
        <taxon>Leotiomycetes</taxon>
        <taxon>Helotiales</taxon>
        <taxon>Sclerotiniaceae</taxon>
        <taxon>Botrytis</taxon>
    </lineage>
</organism>
<evidence type="ECO:0000313" key="2">
    <source>
        <dbReference type="Proteomes" id="UP000297229"/>
    </source>
</evidence>
<sequence>MNGVPKGICVDSLEIEQAVLIMPLIPEDDKPDVSSFQTTFVNDVSVDTTTSDFDLSQSDYLPEYE</sequence>